<dbReference type="InterPro" id="IPR051135">
    <property type="entry name" value="Gal/GlcNAc/GalNAc_ST"/>
</dbReference>
<dbReference type="Proteomes" id="UP001520878">
    <property type="component" value="Unassembled WGS sequence"/>
</dbReference>
<reference evidence="1 2" key="1">
    <citation type="submission" date="2021-10" db="EMBL/GenBank/DDBJ databases">
        <title>Draft genome of Aestuariibacter halophilus JC2043.</title>
        <authorList>
            <person name="Emsley S.A."/>
            <person name="Pfannmuller K.M."/>
            <person name="Ushijima B."/>
            <person name="Saw J.H."/>
            <person name="Videau P."/>
        </authorList>
    </citation>
    <scope>NUCLEOTIDE SEQUENCE [LARGE SCALE GENOMIC DNA]</scope>
    <source>
        <strain evidence="1 2">JC2043</strain>
    </source>
</reference>
<accession>A0ABS8GBU3</accession>
<dbReference type="Gene3D" id="3.40.50.300">
    <property type="entry name" value="P-loop containing nucleotide triphosphate hydrolases"/>
    <property type="match status" value="1"/>
</dbReference>
<dbReference type="PANTHER" id="PTHR10704">
    <property type="entry name" value="CARBOHYDRATE SULFOTRANSFERASE"/>
    <property type="match status" value="1"/>
</dbReference>
<organism evidence="1 2">
    <name type="scientific">Fluctibacter halophilus</name>
    <dbReference type="NCBI Taxonomy" id="226011"/>
    <lineage>
        <taxon>Bacteria</taxon>
        <taxon>Pseudomonadati</taxon>
        <taxon>Pseudomonadota</taxon>
        <taxon>Gammaproteobacteria</taxon>
        <taxon>Alteromonadales</taxon>
        <taxon>Alteromonadaceae</taxon>
        <taxon>Fluctibacter</taxon>
    </lineage>
</organism>
<dbReference type="SUPFAM" id="SSF52540">
    <property type="entry name" value="P-loop containing nucleoside triphosphate hydrolases"/>
    <property type="match status" value="1"/>
</dbReference>
<dbReference type="RefSeq" id="WP_229161231.1">
    <property type="nucleotide sequence ID" value="NZ_JAJEWP010000004.1"/>
</dbReference>
<gene>
    <name evidence="1" type="ORF">LJ739_13330</name>
</gene>
<dbReference type="EMBL" id="JAJEWP010000004">
    <property type="protein sequence ID" value="MCC2617229.1"/>
    <property type="molecule type" value="Genomic_DNA"/>
</dbReference>
<keyword evidence="2" id="KW-1185">Reference proteome</keyword>
<proteinExistence type="predicted"/>
<dbReference type="InterPro" id="IPR027417">
    <property type="entry name" value="P-loop_NTPase"/>
</dbReference>
<evidence type="ECO:0000313" key="2">
    <source>
        <dbReference type="Proteomes" id="UP001520878"/>
    </source>
</evidence>
<dbReference type="PANTHER" id="PTHR10704:SF44">
    <property type="entry name" value="LD35051P-RELATED"/>
    <property type="match status" value="1"/>
</dbReference>
<evidence type="ECO:0000313" key="1">
    <source>
        <dbReference type="EMBL" id="MCC2617229.1"/>
    </source>
</evidence>
<dbReference type="Pfam" id="PF13469">
    <property type="entry name" value="Sulfotransfer_3"/>
    <property type="match status" value="1"/>
</dbReference>
<comment type="caution">
    <text evidence="1">The sequence shown here is derived from an EMBL/GenBank/DDBJ whole genome shotgun (WGS) entry which is preliminary data.</text>
</comment>
<protein>
    <submittedName>
        <fullName evidence="1">Sulfotransferase</fullName>
    </submittedName>
</protein>
<sequence length="450" mass="50918">MINRTPSLSVTIDEVQLTHTSSDLIQAVSVDNPKAGKTARAIDLTISGWVLPQDKRPLLSIEVNVDGLHLKRLPLNIARPDVIEHFQLPDQRKVNCGFHANIGLLGLPENFHFELVAVFKGDDAKSRVKVPFAKITGRKTTKLKSKTKYQPLMLTAIGRSGTTWAMKLLSQHPSIATSNFYPHEIKQSEYWMQMLKVLTDPADFASSSHPDNFEVTMGSIGHNPYTHEHYLNQYNNSADFYDHYSEGVVRQTKDFVVQQIDAFYDLVAKSENKPRAKYFTEKMLPCHLQSMYYDVYQEPKEIILVRDFRDVLCSAKSFNEKRNTVSFGRERVSDDIQWVEHVSKAGTMRMANALAERGGNAFLLKYEDLILEPAKVLKDLFDYAEIDASEKTVASVIAAANETNSSMDAHKTTKNPADSIGRWKKDMSEEMKAACKREMGHILGAFGYEM</sequence>
<name>A0ABS8GBU3_9ALTE</name>